<dbReference type="Gene3D" id="1.10.1200.10">
    <property type="entry name" value="ACP-like"/>
    <property type="match status" value="1"/>
</dbReference>
<dbReference type="Proteomes" id="UP000006695">
    <property type="component" value="Chromosome"/>
</dbReference>
<evidence type="ECO:0000313" key="2">
    <source>
        <dbReference type="EMBL" id="ABQ26533.1"/>
    </source>
</evidence>
<accession>A5G415</accession>
<dbReference type="SUPFAM" id="SSF47336">
    <property type="entry name" value="ACP-like"/>
    <property type="match status" value="1"/>
</dbReference>
<proteinExistence type="predicted"/>
<dbReference type="Pfam" id="PF00550">
    <property type="entry name" value="PP-binding"/>
    <property type="match status" value="1"/>
</dbReference>
<dbReference type="AlphaFoldDB" id="A5G415"/>
<name>A5G415_GEOUR</name>
<protein>
    <recommendedName>
        <fullName evidence="1">Carrier domain-containing protein</fullName>
    </recommendedName>
</protein>
<dbReference type="EMBL" id="CP000698">
    <property type="protein sequence ID" value="ABQ26533.1"/>
    <property type="molecule type" value="Genomic_DNA"/>
</dbReference>
<evidence type="ECO:0000313" key="3">
    <source>
        <dbReference type="Proteomes" id="UP000006695"/>
    </source>
</evidence>
<feature type="domain" description="Carrier" evidence="1">
    <location>
        <begin position="2"/>
        <end position="80"/>
    </location>
</feature>
<gene>
    <name evidence="2" type="ordered locus">Gura_2354</name>
</gene>
<sequence length="85" mass="9648">MRILEELEKVLLAEIAVGLGKTSLEPDEDLLEQGIIDSLGLMKLIAFMEKTFDIKIIDEEIIPENFQCLNSMVKLVEQQMQNQAV</sequence>
<reference evidence="2 3" key="1">
    <citation type="submission" date="2007-05" db="EMBL/GenBank/DDBJ databases">
        <title>Complete sequence of Geobacter uraniireducens Rf4.</title>
        <authorList>
            <consortium name="US DOE Joint Genome Institute"/>
            <person name="Copeland A."/>
            <person name="Lucas S."/>
            <person name="Lapidus A."/>
            <person name="Barry K."/>
            <person name="Detter J.C."/>
            <person name="Glavina del Rio T."/>
            <person name="Hammon N."/>
            <person name="Israni S."/>
            <person name="Dalin E."/>
            <person name="Tice H."/>
            <person name="Pitluck S."/>
            <person name="Chertkov O."/>
            <person name="Brettin T."/>
            <person name="Bruce D."/>
            <person name="Han C."/>
            <person name="Schmutz J."/>
            <person name="Larimer F."/>
            <person name="Land M."/>
            <person name="Hauser L."/>
            <person name="Kyrpides N."/>
            <person name="Mikhailova N."/>
            <person name="Shelobolina E."/>
            <person name="Aklujkar M."/>
            <person name="Lovley D."/>
            <person name="Richardson P."/>
        </authorList>
    </citation>
    <scope>NUCLEOTIDE SEQUENCE [LARGE SCALE GENOMIC DNA]</scope>
    <source>
        <strain evidence="3">ATCC BAA-1134 / JCM 13001 / Rf4</strain>
    </source>
</reference>
<keyword evidence="3" id="KW-1185">Reference proteome</keyword>
<dbReference type="InterPro" id="IPR036736">
    <property type="entry name" value="ACP-like_sf"/>
</dbReference>
<dbReference type="KEGG" id="gur:Gura_2354"/>
<dbReference type="InterPro" id="IPR009081">
    <property type="entry name" value="PP-bd_ACP"/>
</dbReference>
<evidence type="ECO:0000259" key="1">
    <source>
        <dbReference type="PROSITE" id="PS50075"/>
    </source>
</evidence>
<dbReference type="RefSeq" id="WP_011939226.1">
    <property type="nucleotide sequence ID" value="NC_009483.1"/>
</dbReference>
<dbReference type="HOGENOM" id="CLU_108696_16_0_7"/>
<dbReference type="STRING" id="351605.Gura_2354"/>
<dbReference type="PROSITE" id="PS50075">
    <property type="entry name" value="CARRIER"/>
    <property type="match status" value="1"/>
</dbReference>
<organism evidence="2 3">
    <name type="scientific">Geotalea uraniireducens (strain Rf4)</name>
    <name type="common">Geobacter uraniireducens</name>
    <dbReference type="NCBI Taxonomy" id="351605"/>
    <lineage>
        <taxon>Bacteria</taxon>
        <taxon>Pseudomonadati</taxon>
        <taxon>Thermodesulfobacteriota</taxon>
        <taxon>Desulfuromonadia</taxon>
        <taxon>Geobacterales</taxon>
        <taxon>Geobacteraceae</taxon>
        <taxon>Geotalea</taxon>
    </lineage>
</organism>